<dbReference type="PROSITE" id="PS50850">
    <property type="entry name" value="MFS"/>
    <property type="match status" value="1"/>
</dbReference>
<feature type="transmembrane region" description="Helical" evidence="7">
    <location>
        <begin position="7"/>
        <end position="31"/>
    </location>
</feature>
<dbReference type="EMBL" id="VYKK01000015">
    <property type="protein sequence ID" value="KAA9004271.1"/>
    <property type="molecule type" value="Genomic_DNA"/>
</dbReference>
<keyword evidence="4 7" id="KW-0812">Transmembrane</keyword>
<dbReference type="InterPro" id="IPR036259">
    <property type="entry name" value="MFS_trans_sf"/>
</dbReference>
<dbReference type="Proteomes" id="UP000367750">
    <property type="component" value="Unassembled WGS sequence"/>
</dbReference>
<feature type="transmembrane region" description="Helical" evidence="7">
    <location>
        <begin position="132"/>
        <end position="155"/>
    </location>
</feature>
<dbReference type="Pfam" id="PF07690">
    <property type="entry name" value="MFS_1"/>
    <property type="match status" value="2"/>
</dbReference>
<evidence type="ECO:0000256" key="7">
    <source>
        <dbReference type="SAM" id="Phobius"/>
    </source>
</evidence>
<evidence type="ECO:0000256" key="3">
    <source>
        <dbReference type="ARBA" id="ARBA00022475"/>
    </source>
</evidence>
<feature type="transmembrane region" description="Helical" evidence="7">
    <location>
        <begin position="43"/>
        <end position="62"/>
    </location>
</feature>
<evidence type="ECO:0000259" key="8">
    <source>
        <dbReference type="PROSITE" id="PS50850"/>
    </source>
</evidence>
<feature type="transmembrane region" description="Helical" evidence="7">
    <location>
        <begin position="231"/>
        <end position="250"/>
    </location>
</feature>
<accession>A0A5J5G9I3</accession>
<evidence type="ECO:0000313" key="10">
    <source>
        <dbReference type="Proteomes" id="UP000367750"/>
    </source>
</evidence>
<evidence type="ECO:0000256" key="4">
    <source>
        <dbReference type="ARBA" id="ARBA00022692"/>
    </source>
</evidence>
<feature type="transmembrane region" description="Helical" evidence="7">
    <location>
        <begin position="309"/>
        <end position="326"/>
    </location>
</feature>
<feature type="transmembrane region" description="Helical" evidence="7">
    <location>
        <begin position="202"/>
        <end position="225"/>
    </location>
</feature>
<dbReference type="InterPro" id="IPR020846">
    <property type="entry name" value="MFS_dom"/>
</dbReference>
<feature type="transmembrane region" description="Helical" evidence="7">
    <location>
        <begin position="74"/>
        <end position="93"/>
    </location>
</feature>
<evidence type="ECO:0000313" key="9">
    <source>
        <dbReference type="EMBL" id="KAA9004271.1"/>
    </source>
</evidence>
<dbReference type="AlphaFoldDB" id="A0A5J5G9I3"/>
<dbReference type="CDD" id="cd17321">
    <property type="entry name" value="MFS_MMR_MDR_like"/>
    <property type="match status" value="1"/>
</dbReference>
<evidence type="ECO:0000256" key="5">
    <source>
        <dbReference type="ARBA" id="ARBA00022989"/>
    </source>
</evidence>
<feature type="transmembrane region" description="Helical" evidence="7">
    <location>
        <begin position="99"/>
        <end position="120"/>
    </location>
</feature>
<sequence length="460" mass="48596">MNSRQKWLLLAVGLGIMLNPLNSSMISVALIRLQRTFGMEYTSASWIIFAFYIASAVAQPVMGKASDVWGSKRIFLAGQTMVFTASLLAPLAPGFGWLVALRILQSIGTSMMAAVGMALVRIHISAKSGAALSALSLFLSGAAAVGPFVGGLLTYWGGWEAIFLVNLPLTAAGYLLARKVVPDDAPLPANSRLSALRSRIPTLGIPGMLLFAFGLTALLLGILSAKSSGHAGPAAISLMSLGAVLLIAFVRHEYRSPSPFIPLRTFHENPALYRVNLEYVLVNLLYYSLFFGMPPFLQTVRRLSEYQTGLLMLCLGLCSLAVAPAAGKWVDRSGPRPALTGAAVLMTLGSLLLTAVTSHSSFLGIAASLAAFGAANGLNSVAMQAALFRSAPKTIIGVASGVFNTSRYLGTILASLLIGLVMGDRFTAAGLRWLGGGLTAVAFLLLILSRRHQPEKEDGR</sequence>
<organism evidence="9 10">
    <name type="scientific">Paenibacillus spiritus</name>
    <dbReference type="NCBI Taxonomy" id="2496557"/>
    <lineage>
        <taxon>Bacteria</taxon>
        <taxon>Bacillati</taxon>
        <taxon>Bacillota</taxon>
        <taxon>Bacilli</taxon>
        <taxon>Bacillales</taxon>
        <taxon>Paenibacillaceae</taxon>
        <taxon>Paenibacillus</taxon>
    </lineage>
</organism>
<dbReference type="Gene3D" id="1.20.1250.20">
    <property type="entry name" value="MFS general substrate transporter like domains"/>
    <property type="match status" value="1"/>
</dbReference>
<dbReference type="GO" id="GO:0022857">
    <property type="term" value="F:transmembrane transporter activity"/>
    <property type="evidence" value="ECO:0007669"/>
    <property type="project" value="InterPro"/>
</dbReference>
<dbReference type="RefSeq" id="WP_150458623.1">
    <property type="nucleotide sequence ID" value="NZ_VYKK01000015.1"/>
</dbReference>
<comment type="caution">
    <text evidence="9">The sequence shown here is derived from an EMBL/GenBank/DDBJ whole genome shotgun (WGS) entry which is preliminary data.</text>
</comment>
<dbReference type="OrthoDB" id="102502at2"/>
<feature type="domain" description="Major facilitator superfamily (MFS) profile" evidence="8">
    <location>
        <begin position="8"/>
        <end position="454"/>
    </location>
</feature>
<dbReference type="PANTHER" id="PTHR42718:SF46">
    <property type="entry name" value="BLR6921 PROTEIN"/>
    <property type="match status" value="1"/>
</dbReference>
<feature type="transmembrane region" description="Helical" evidence="7">
    <location>
        <begin position="430"/>
        <end position="448"/>
    </location>
</feature>
<feature type="transmembrane region" description="Helical" evidence="7">
    <location>
        <begin position="161"/>
        <end position="181"/>
    </location>
</feature>
<feature type="transmembrane region" description="Helical" evidence="7">
    <location>
        <begin position="271"/>
        <end position="289"/>
    </location>
</feature>
<proteinExistence type="predicted"/>
<reference evidence="9 10" key="1">
    <citation type="submission" date="2019-09" db="EMBL/GenBank/DDBJ databases">
        <title>Bacillus ochoae sp. nov., Paenibacillus whitsoniae sp. nov., Paenibacillus spiritus sp. nov. Isolated from the Mars Exploration Rover during spacecraft assembly.</title>
        <authorList>
            <person name="Seuylemezian A."/>
            <person name="Vaishampayan P."/>
        </authorList>
    </citation>
    <scope>NUCLEOTIDE SEQUENCE [LARGE SCALE GENOMIC DNA]</scope>
    <source>
        <strain evidence="9 10">MER_111</strain>
    </source>
</reference>
<dbReference type="Gene3D" id="1.20.1720.10">
    <property type="entry name" value="Multidrug resistance protein D"/>
    <property type="match status" value="1"/>
</dbReference>
<dbReference type="InterPro" id="IPR011701">
    <property type="entry name" value="MFS"/>
</dbReference>
<feature type="transmembrane region" description="Helical" evidence="7">
    <location>
        <begin position="362"/>
        <end position="382"/>
    </location>
</feature>
<keyword evidence="2" id="KW-0813">Transport</keyword>
<name>A0A5J5G9I3_9BACL</name>
<dbReference type="SUPFAM" id="SSF103473">
    <property type="entry name" value="MFS general substrate transporter"/>
    <property type="match status" value="1"/>
</dbReference>
<keyword evidence="6 7" id="KW-0472">Membrane</keyword>
<evidence type="ECO:0000256" key="2">
    <source>
        <dbReference type="ARBA" id="ARBA00022448"/>
    </source>
</evidence>
<feature type="transmembrane region" description="Helical" evidence="7">
    <location>
        <begin position="338"/>
        <end position="356"/>
    </location>
</feature>
<evidence type="ECO:0000256" key="1">
    <source>
        <dbReference type="ARBA" id="ARBA00004651"/>
    </source>
</evidence>
<keyword evidence="5 7" id="KW-1133">Transmembrane helix</keyword>
<keyword evidence="3" id="KW-1003">Cell membrane</keyword>
<keyword evidence="10" id="KW-1185">Reference proteome</keyword>
<gene>
    <name evidence="9" type="ORF">F4V43_12520</name>
</gene>
<feature type="transmembrane region" description="Helical" evidence="7">
    <location>
        <begin position="394"/>
        <end position="418"/>
    </location>
</feature>
<protein>
    <submittedName>
        <fullName evidence="9">MFS transporter</fullName>
    </submittedName>
</protein>
<dbReference type="GO" id="GO:0005886">
    <property type="term" value="C:plasma membrane"/>
    <property type="evidence" value="ECO:0007669"/>
    <property type="project" value="UniProtKB-SubCell"/>
</dbReference>
<comment type="subcellular location">
    <subcellularLocation>
        <location evidence="1">Cell membrane</location>
        <topology evidence="1">Multi-pass membrane protein</topology>
    </subcellularLocation>
</comment>
<evidence type="ECO:0000256" key="6">
    <source>
        <dbReference type="ARBA" id="ARBA00023136"/>
    </source>
</evidence>
<dbReference type="PANTHER" id="PTHR42718">
    <property type="entry name" value="MAJOR FACILITATOR SUPERFAMILY MULTIDRUG TRANSPORTER MFSC"/>
    <property type="match status" value="1"/>
</dbReference>